<dbReference type="InterPro" id="IPR039564">
    <property type="entry name" value="Peptidase_C39-like"/>
</dbReference>
<dbReference type="Proteomes" id="UP001165405">
    <property type="component" value="Unassembled WGS sequence"/>
</dbReference>
<dbReference type="AlphaFoldDB" id="A0AA41QEL9"/>
<dbReference type="Gene3D" id="3.90.70.10">
    <property type="entry name" value="Cysteine proteinases"/>
    <property type="match status" value="1"/>
</dbReference>
<evidence type="ECO:0000313" key="3">
    <source>
        <dbReference type="Proteomes" id="UP001165405"/>
    </source>
</evidence>
<evidence type="ECO:0000313" key="2">
    <source>
        <dbReference type="EMBL" id="MCF4122028.1"/>
    </source>
</evidence>
<comment type="caution">
    <text evidence="2">The sequence shown here is derived from an EMBL/GenBank/DDBJ whole genome shotgun (WGS) entry which is preliminary data.</text>
</comment>
<dbReference type="EMBL" id="JAKGSG010000036">
    <property type="protein sequence ID" value="MCF4122028.1"/>
    <property type="molecule type" value="Genomic_DNA"/>
</dbReference>
<proteinExistence type="predicted"/>
<dbReference type="RefSeq" id="WP_236089825.1">
    <property type="nucleotide sequence ID" value="NZ_JAKGSG010000036.1"/>
</dbReference>
<gene>
    <name evidence="2" type="ORF">L1785_13675</name>
</gene>
<organism evidence="2 3">
    <name type="scientific">Antribacter soli</name>
    <dbReference type="NCBI Taxonomy" id="2910976"/>
    <lineage>
        <taxon>Bacteria</taxon>
        <taxon>Bacillati</taxon>
        <taxon>Actinomycetota</taxon>
        <taxon>Actinomycetes</taxon>
        <taxon>Micrococcales</taxon>
        <taxon>Promicromonosporaceae</taxon>
        <taxon>Antribacter</taxon>
    </lineage>
</organism>
<name>A0AA41QEL9_9MICO</name>
<keyword evidence="3" id="KW-1185">Reference proteome</keyword>
<feature type="domain" description="Peptidase C39-like" evidence="1">
    <location>
        <begin position="30"/>
        <end position="90"/>
    </location>
</feature>
<sequence length="251" mass="27022">MLNVRDISTGALDGAGLLPIGSYDPFQPRFIANLKEHLAAGYSVVVRLHPGVAYPMPDNDLVHKVDREGHVVAVVGYDDDHDTFLIGDPWRAEWGGDRHGLTTLTAQDMALLLCNSTACYAAMPAPMTMSARIEAVGPTTNQLVVTVGAPRHPHARCELRSITDLNASIKLPAGLACEQARQWAGLVTPEGDAELTWVIEERGPVDGEIEIAVAGLGLGYDPYPFTDVVGSRARIAVRSVLDAPVRERQLV</sequence>
<protein>
    <submittedName>
        <fullName evidence="2">C39 family peptidase</fullName>
    </submittedName>
</protein>
<evidence type="ECO:0000259" key="1">
    <source>
        <dbReference type="Pfam" id="PF13529"/>
    </source>
</evidence>
<reference evidence="2" key="1">
    <citation type="submission" date="2022-01" db="EMBL/GenBank/DDBJ databases">
        <title>Antribacter sp. nov., isolated from Guizhou of China.</title>
        <authorList>
            <person name="Chengliang C."/>
            <person name="Ya Z."/>
        </authorList>
    </citation>
    <scope>NUCLEOTIDE SEQUENCE</scope>
    <source>
        <strain evidence="2">KLBMP 9083</strain>
    </source>
</reference>
<accession>A0AA41QEL9</accession>
<dbReference type="Pfam" id="PF13529">
    <property type="entry name" value="Peptidase_C39_2"/>
    <property type="match status" value="1"/>
</dbReference>